<dbReference type="PROSITE" id="PS00018">
    <property type="entry name" value="EF_HAND_1"/>
    <property type="match status" value="2"/>
</dbReference>
<feature type="domain" description="EF-hand" evidence="3">
    <location>
        <begin position="106"/>
        <end position="121"/>
    </location>
</feature>
<organism evidence="4 5">
    <name type="scientific">Sphingomonas koreensis</name>
    <dbReference type="NCBI Taxonomy" id="93064"/>
    <lineage>
        <taxon>Bacteria</taxon>
        <taxon>Pseudomonadati</taxon>
        <taxon>Pseudomonadota</taxon>
        <taxon>Alphaproteobacteria</taxon>
        <taxon>Sphingomonadales</taxon>
        <taxon>Sphingomonadaceae</taxon>
        <taxon>Sphingomonas</taxon>
    </lineage>
</organism>
<reference evidence="4 5" key="1">
    <citation type="submission" date="2018-07" db="EMBL/GenBank/DDBJ databases">
        <title>Genomic and Epidemiologic Investigation of an Indolent Hospital Outbreak.</title>
        <authorList>
            <person name="Johnson R.C."/>
            <person name="Deming C."/>
            <person name="Conlan S."/>
            <person name="Zellmer C.J."/>
            <person name="Michelin A.V."/>
            <person name="Lee-Lin S."/>
            <person name="Thomas P.J."/>
            <person name="Park M."/>
            <person name="Weingarten R.A."/>
            <person name="Less J."/>
            <person name="Dekker J.P."/>
            <person name="Frank K.M."/>
            <person name="Musser K.A."/>
            <person name="Mcquiston J.R."/>
            <person name="Henderson D.K."/>
            <person name="Lau A.F."/>
            <person name="Palmore T.N."/>
            <person name="Segre J.A."/>
        </authorList>
    </citation>
    <scope>NUCLEOTIDE SEQUENCE [LARGE SCALE GENOMIC DNA]</scope>
    <source>
        <strain evidence="4 5">SK-CDC1_0717</strain>
    </source>
</reference>
<dbReference type="EMBL" id="QQYZ01000041">
    <property type="protein sequence ID" value="RSY76338.1"/>
    <property type="molecule type" value="Genomic_DNA"/>
</dbReference>
<comment type="caution">
    <text evidence="4">The sequence shown here is derived from an EMBL/GenBank/DDBJ whole genome shotgun (WGS) entry which is preliminary data.</text>
</comment>
<proteinExistence type="predicted"/>
<dbReference type="Pfam" id="PF13202">
    <property type="entry name" value="EF-hand_5"/>
    <property type="match status" value="1"/>
</dbReference>
<dbReference type="InterPro" id="IPR002048">
    <property type="entry name" value="EF_hand_dom"/>
</dbReference>
<evidence type="ECO:0000256" key="2">
    <source>
        <dbReference type="SAM" id="SignalP"/>
    </source>
</evidence>
<dbReference type="InterPro" id="IPR018247">
    <property type="entry name" value="EF_Hand_1_Ca_BS"/>
</dbReference>
<dbReference type="Gene3D" id="1.10.238.10">
    <property type="entry name" value="EF-hand"/>
    <property type="match status" value="1"/>
</dbReference>
<accession>A0A430FXJ2</accession>
<evidence type="ECO:0000256" key="1">
    <source>
        <dbReference type="SAM" id="MobiDB-lite"/>
    </source>
</evidence>
<dbReference type="Proteomes" id="UP000287746">
    <property type="component" value="Unassembled WGS sequence"/>
</dbReference>
<evidence type="ECO:0000259" key="3">
    <source>
        <dbReference type="Pfam" id="PF13202"/>
    </source>
</evidence>
<gene>
    <name evidence="4" type="ORF">DAH66_21850</name>
</gene>
<name>A0A430FXJ2_9SPHN</name>
<feature type="region of interest" description="Disordered" evidence="1">
    <location>
        <begin position="139"/>
        <end position="166"/>
    </location>
</feature>
<protein>
    <submittedName>
        <fullName evidence="4">EF-hand domain-containing protein</fullName>
    </submittedName>
</protein>
<dbReference type="SUPFAM" id="SSF47473">
    <property type="entry name" value="EF-hand"/>
    <property type="match status" value="1"/>
</dbReference>
<evidence type="ECO:0000313" key="4">
    <source>
        <dbReference type="EMBL" id="RSY76338.1"/>
    </source>
</evidence>
<feature type="signal peptide" evidence="2">
    <location>
        <begin position="1"/>
        <end position="19"/>
    </location>
</feature>
<evidence type="ECO:0000313" key="5">
    <source>
        <dbReference type="Proteomes" id="UP000287746"/>
    </source>
</evidence>
<dbReference type="InterPro" id="IPR011992">
    <property type="entry name" value="EF-hand-dom_pair"/>
</dbReference>
<dbReference type="GO" id="GO:0005509">
    <property type="term" value="F:calcium ion binding"/>
    <property type="evidence" value="ECO:0007669"/>
    <property type="project" value="InterPro"/>
</dbReference>
<feature type="chain" id="PRO_5019076301" evidence="2">
    <location>
        <begin position="20"/>
        <end position="166"/>
    </location>
</feature>
<sequence length="166" mass="18072">MTFLLVLAAALLAAQQQPAAPGVPLQPPQPGAEPIPLMIAEPVAMAIAAFDADGDGIVARAEFDTGVRRSFDAVAKGQASIGYIQFGDWSERWLGNRNALPSPFEVDQDGDNRISLGELQARFTLFFTRFDRDKNGSIARSELLTTRPVPQPGGRPGEKDDRRKRR</sequence>
<dbReference type="RefSeq" id="WP_126006295.1">
    <property type="nucleotide sequence ID" value="NZ_QQYZ01000041.1"/>
</dbReference>
<dbReference type="AlphaFoldDB" id="A0A430FXJ2"/>
<feature type="compositionally biased region" description="Basic and acidic residues" evidence="1">
    <location>
        <begin position="156"/>
        <end position="166"/>
    </location>
</feature>
<keyword evidence="2" id="KW-0732">Signal</keyword>